<dbReference type="InterPro" id="IPR035976">
    <property type="entry name" value="Sushi/SCR/CCP_sf"/>
</dbReference>
<dbReference type="SUPFAM" id="SSF57535">
    <property type="entry name" value="Complement control module/SCR domain"/>
    <property type="match status" value="3"/>
</dbReference>
<comment type="caution">
    <text evidence="5">Lacks conserved residue(s) required for the propagation of feature annotation.</text>
</comment>
<reference evidence="7" key="1">
    <citation type="journal article" date="2013" name="Nature">
        <title>Insights into bilaterian evolution from three spiralian genomes.</title>
        <authorList>
            <person name="Simakov O."/>
            <person name="Marletaz F."/>
            <person name="Cho S.J."/>
            <person name="Edsinger-Gonzales E."/>
            <person name="Havlak P."/>
            <person name="Hellsten U."/>
            <person name="Kuo D.H."/>
            <person name="Larsson T."/>
            <person name="Lv J."/>
            <person name="Arendt D."/>
            <person name="Savage R."/>
            <person name="Osoegawa K."/>
            <person name="de Jong P."/>
            <person name="Grimwood J."/>
            <person name="Chapman J.A."/>
            <person name="Shapiro H."/>
            <person name="Aerts A."/>
            <person name="Otillar R.P."/>
            <person name="Terry A.Y."/>
            <person name="Boore J.L."/>
            <person name="Grigoriev I.V."/>
            <person name="Lindberg D.R."/>
            <person name="Seaver E.C."/>
            <person name="Weisblat D.A."/>
            <person name="Putnam N.H."/>
            <person name="Rokhsar D.S."/>
        </authorList>
    </citation>
    <scope>NUCLEOTIDE SEQUENCE</scope>
    <source>
        <strain evidence="7">I ESC-2004</strain>
    </source>
</reference>
<dbReference type="Gene3D" id="2.10.70.10">
    <property type="entry name" value="Complement Module, domain 1"/>
    <property type="match status" value="2"/>
</dbReference>
<dbReference type="OrthoDB" id="6129088at2759"/>
<evidence type="ECO:0000256" key="4">
    <source>
        <dbReference type="ARBA" id="ARBA00023180"/>
    </source>
</evidence>
<keyword evidence="2" id="KW-0677">Repeat</keyword>
<keyword evidence="3 5" id="KW-1015">Disulfide bond</keyword>
<feature type="non-terminal residue" evidence="7">
    <location>
        <position position="1"/>
    </location>
</feature>
<evidence type="ECO:0000256" key="3">
    <source>
        <dbReference type="ARBA" id="ARBA00023157"/>
    </source>
</evidence>
<organism evidence="7">
    <name type="scientific">Capitella teleta</name>
    <name type="common">Polychaete worm</name>
    <dbReference type="NCBI Taxonomy" id="283909"/>
    <lineage>
        <taxon>Eukaryota</taxon>
        <taxon>Metazoa</taxon>
        <taxon>Spiralia</taxon>
        <taxon>Lophotrochozoa</taxon>
        <taxon>Annelida</taxon>
        <taxon>Polychaeta</taxon>
        <taxon>Sedentaria</taxon>
        <taxon>Scolecida</taxon>
        <taxon>Capitellidae</taxon>
        <taxon>Capitella</taxon>
    </lineage>
</organism>
<dbReference type="InterPro" id="IPR000436">
    <property type="entry name" value="Sushi_SCR_CCP_dom"/>
</dbReference>
<dbReference type="EMBL" id="KB301320">
    <property type="protein sequence ID" value="ELU05717.1"/>
    <property type="molecule type" value="Genomic_DNA"/>
</dbReference>
<dbReference type="CDD" id="cd00033">
    <property type="entry name" value="CCP"/>
    <property type="match status" value="2"/>
</dbReference>
<proteinExistence type="predicted"/>
<sequence>LSTRVCQSNGRWAESLPTCEIKTCRDPGVPAHGSVLGSSFQFRKSLVFSCQTGYKLCGQSTLTCGANSRWNYPRPTCQIVLCPVPQTPPNGAVSSQGRSYQSVIYFSCKLGYAIQGNSRRTCQVNTQWSGSQPTCNREWRNNWSMSFYIIMLPPQKLNVEH</sequence>
<keyword evidence="4" id="KW-0325">Glycoprotein</keyword>
<dbReference type="PROSITE" id="PS50923">
    <property type="entry name" value="SUSHI"/>
    <property type="match status" value="2"/>
</dbReference>
<accession>R7UP54</accession>
<feature type="disulfide bond" evidence="5">
    <location>
        <begin position="108"/>
        <end position="135"/>
    </location>
</feature>
<dbReference type="AlphaFoldDB" id="R7UP54"/>
<gene>
    <name evidence="7" type="ORF">CAPTEDRAFT_97086</name>
</gene>
<evidence type="ECO:0000259" key="6">
    <source>
        <dbReference type="PROSITE" id="PS50923"/>
    </source>
</evidence>
<keyword evidence="1 5" id="KW-0768">Sushi</keyword>
<dbReference type="PANTHER" id="PTHR19325">
    <property type="entry name" value="COMPLEMENT COMPONENT-RELATED SUSHI DOMAIN-CONTAINING"/>
    <property type="match status" value="1"/>
</dbReference>
<dbReference type="InterPro" id="IPR050350">
    <property type="entry name" value="Compl-Cell_Adhes-Reg"/>
</dbReference>
<name>R7UP54_CAPTE</name>
<evidence type="ECO:0000256" key="1">
    <source>
        <dbReference type="ARBA" id="ARBA00022659"/>
    </source>
</evidence>
<protein>
    <recommendedName>
        <fullName evidence="6">Sushi domain-containing protein</fullName>
    </recommendedName>
</protein>
<dbReference type="STRING" id="283909.R7UP54"/>
<feature type="domain" description="Sushi" evidence="6">
    <location>
        <begin position="22"/>
        <end position="79"/>
    </location>
</feature>
<evidence type="ECO:0000313" key="7">
    <source>
        <dbReference type="EMBL" id="ELU05717.1"/>
    </source>
</evidence>
<dbReference type="Pfam" id="PF00084">
    <property type="entry name" value="Sushi"/>
    <property type="match status" value="2"/>
</dbReference>
<evidence type="ECO:0000256" key="2">
    <source>
        <dbReference type="ARBA" id="ARBA00022737"/>
    </source>
</evidence>
<feature type="domain" description="Sushi" evidence="6">
    <location>
        <begin position="80"/>
        <end position="137"/>
    </location>
</feature>
<dbReference type="OMA" id="AWSDEYP"/>
<evidence type="ECO:0000256" key="5">
    <source>
        <dbReference type="PROSITE-ProRule" id="PRU00302"/>
    </source>
</evidence>
<feature type="disulfide bond" evidence="5">
    <location>
        <begin position="50"/>
        <end position="77"/>
    </location>
</feature>
<dbReference type="SMART" id="SM00032">
    <property type="entry name" value="CCP"/>
    <property type="match status" value="2"/>
</dbReference>
<dbReference type="HOGENOM" id="CLU_1954154_0_0_1"/>
<dbReference type="PANTHER" id="PTHR19325:SF575">
    <property type="entry name" value="LOCOMOTION-RELATED PROTEIN HIKARU GENKI"/>
    <property type="match status" value="1"/>
</dbReference>